<evidence type="ECO:0000313" key="3">
    <source>
        <dbReference type="EMBL" id="CAA7397737.1"/>
    </source>
</evidence>
<evidence type="ECO:0000313" key="2">
    <source>
        <dbReference type="EMBL" id="CAA2621689.1"/>
    </source>
</evidence>
<organism evidence="3 4">
    <name type="scientific">Spirodela intermedia</name>
    <name type="common">Intermediate duckweed</name>
    <dbReference type="NCBI Taxonomy" id="51605"/>
    <lineage>
        <taxon>Eukaryota</taxon>
        <taxon>Viridiplantae</taxon>
        <taxon>Streptophyta</taxon>
        <taxon>Embryophyta</taxon>
        <taxon>Tracheophyta</taxon>
        <taxon>Spermatophyta</taxon>
        <taxon>Magnoliopsida</taxon>
        <taxon>Liliopsida</taxon>
        <taxon>Araceae</taxon>
        <taxon>Lemnoideae</taxon>
        <taxon>Spirodela</taxon>
    </lineage>
</organism>
<keyword evidence="4" id="KW-1185">Reference proteome</keyword>
<gene>
    <name evidence="2" type="ORF">SI7747_06007771</name>
    <name evidence="3" type="ORF">SI8410_06008402</name>
</gene>
<feature type="region of interest" description="Disordered" evidence="1">
    <location>
        <begin position="1"/>
        <end position="29"/>
    </location>
</feature>
<sequence>MEDYQVQRPAPVAGSTRSGKLGPGGGGQARRAASLNYGEIFGAASACSIPVLDLPPAEDGLDFRHCSAMDYLDIFGFQRYGSAGTIGA</sequence>
<evidence type="ECO:0000256" key="1">
    <source>
        <dbReference type="SAM" id="MobiDB-lite"/>
    </source>
</evidence>
<dbReference type="OrthoDB" id="1717591at2759"/>
<dbReference type="AlphaFoldDB" id="A0A7I8KIY8"/>
<reference evidence="3" key="1">
    <citation type="submission" date="2020-02" db="EMBL/GenBank/DDBJ databases">
        <authorList>
            <person name="Scholz U."/>
            <person name="Mascher M."/>
            <person name="Fiebig A."/>
        </authorList>
    </citation>
    <scope>NUCLEOTIDE SEQUENCE</scope>
</reference>
<protein>
    <submittedName>
        <fullName evidence="3">Uncharacterized protein</fullName>
    </submittedName>
</protein>
<name>A0A7I8KIY8_SPIIN</name>
<evidence type="ECO:0000313" key="4">
    <source>
        <dbReference type="Proteomes" id="UP000663760"/>
    </source>
</evidence>
<dbReference type="EMBL" id="LR746269">
    <property type="protein sequence ID" value="CAA7397737.1"/>
    <property type="molecule type" value="Genomic_DNA"/>
</dbReference>
<dbReference type="EMBL" id="LR743593">
    <property type="protein sequence ID" value="CAA2621689.1"/>
    <property type="molecule type" value="Genomic_DNA"/>
</dbReference>
<proteinExistence type="predicted"/>
<dbReference type="Proteomes" id="UP000663760">
    <property type="component" value="Chromosome 6"/>
</dbReference>
<accession>A0A7I8KIY8</accession>